<protein>
    <submittedName>
        <fullName evidence="2">Uncharacterized protein</fullName>
    </submittedName>
</protein>
<dbReference type="EMBL" id="BSYO01000022">
    <property type="protein sequence ID" value="GMH20511.1"/>
    <property type="molecule type" value="Genomic_DNA"/>
</dbReference>
<keyword evidence="3" id="KW-1185">Reference proteome</keyword>
<sequence>MQPPTHTPNCTRNRLSSPNGRSHECPTARAVIASLHFSLFPKDAFPFLAKWDCAGAGTTQLLAPRWLLSGYATTATAAFIASFRRSPPSPASFSSVSQSSPSSLLLLTPITSSMRMTAAKKVPWYGLSLSRFVVPIILHSRTFRLCFCFGKVVARTIRT</sequence>
<dbReference type="AlphaFoldDB" id="A0AAD3T2E9"/>
<dbReference type="Proteomes" id="UP001279734">
    <property type="component" value="Unassembled WGS sequence"/>
</dbReference>
<evidence type="ECO:0000313" key="2">
    <source>
        <dbReference type="EMBL" id="GMH20511.1"/>
    </source>
</evidence>
<accession>A0AAD3T2E9</accession>
<evidence type="ECO:0000256" key="1">
    <source>
        <dbReference type="SAM" id="MobiDB-lite"/>
    </source>
</evidence>
<gene>
    <name evidence="2" type="ORF">Nepgr_022352</name>
</gene>
<comment type="caution">
    <text evidence="2">The sequence shown here is derived from an EMBL/GenBank/DDBJ whole genome shotgun (WGS) entry which is preliminary data.</text>
</comment>
<feature type="region of interest" description="Disordered" evidence="1">
    <location>
        <begin position="1"/>
        <end position="22"/>
    </location>
</feature>
<evidence type="ECO:0000313" key="3">
    <source>
        <dbReference type="Proteomes" id="UP001279734"/>
    </source>
</evidence>
<name>A0AAD3T2E9_NEPGR</name>
<feature type="compositionally biased region" description="Polar residues" evidence="1">
    <location>
        <begin position="7"/>
        <end position="20"/>
    </location>
</feature>
<proteinExistence type="predicted"/>
<reference evidence="2" key="1">
    <citation type="submission" date="2023-05" db="EMBL/GenBank/DDBJ databases">
        <title>Nepenthes gracilis genome sequencing.</title>
        <authorList>
            <person name="Fukushima K."/>
        </authorList>
    </citation>
    <scope>NUCLEOTIDE SEQUENCE</scope>
    <source>
        <strain evidence="2">SING2019-196</strain>
    </source>
</reference>
<organism evidence="2 3">
    <name type="scientific">Nepenthes gracilis</name>
    <name type="common">Slender pitcher plant</name>
    <dbReference type="NCBI Taxonomy" id="150966"/>
    <lineage>
        <taxon>Eukaryota</taxon>
        <taxon>Viridiplantae</taxon>
        <taxon>Streptophyta</taxon>
        <taxon>Embryophyta</taxon>
        <taxon>Tracheophyta</taxon>
        <taxon>Spermatophyta</taxon>
        <taxon>Magnoliopsida</taxon>
        <taxon>eudicotyledons</taxon>
        <taxon>Gunneridae</taxon>
        <taxon>Pentapetalae</taxon>
        <taxon>Caryophyllales</taxon>
        <taxon>Nepenthaceae</taxon>
        <taxon>Nepenthes</taxon>
    </lineage>
</organism>